<keyword evidence="2" id="KW-1185">Reference proteome</keyword>
<name>A0AAN8G303_TRICO</name>
<gene>
    <name evidence="1" type="ORF">GCK32_018096</name>
</gene>
<dbReference type="AlphaFoldDB" id="A0AAN8G303"/>
<protein>
    <submittedName>
        <fullName evidence="1">Uncharacterized protein</fullName>
    </submittedName>
</protein>
<evidence type="ECO:0000313" key="1">
    <source>
        <dbReference type="EMBL" id="KAK5975578.1"/>
    </source>
</evidence>
<reference evidence="1 2" key="1">
    <citation type="submission" date="2019-10" db="EMBL/GenBank/DDBJ databases">
        <title>Assembly and Annotation for the nematode Trichostrongylus colubriformis.</title>
        <authorList>
            <person name="Martin J."/>
        </authorList>
    </citation>
    <scope>NUCLEOTIDE SEQUENCE [LARGE SCALE GENOMIC DNA]</scope>
    <source>
        <strain evidence="1">G859</strain>
        <tissue evidence="1">Whole worm</tissue>
    </source>
</reference>
<accession>A0AAN8G303</accession>
<proteinExistence type="predicted"/>
<sequence>MNVETPSSATAEKIWSKHMSQHALEEVEKPGAYSKQGSPYLMLKSNRPFSKADKLTLEQKIRKTIGSYSFLRHAKDLRRLAEGTNFGCNGKEEIKNENDGKEYMHIVCFFQKIYN</sequence>
<evidence type="ECO:0000313" key="2">
    <source>
        <dbReference type="Proteomes" id="UP001331761"/>
    </source>
</evidence>
<dbReference type="Proteomes" id="UP001331761">
    <property type="component" value="Unassembled WGS sequence"/>
</dbReference>
<organism evidence="1 2">
    <name type="scientific">Trichostrongylus colubriformis</name>
    <name type="common">Black scour worm</name>
    <dbReference type="NCBI Taxonomy" id="6319"/>
    <lineage>
        <taxon>Eukaryota</taxon>
        <taxon>Metazoa</taxon>
        <taxon>Ecdysozoa</taxon>
        <taxon>Nematoda</taxon>
        <taxon>Chromadorea</taxon>
        <taxon>Rhabditida</taxon>
        <taxon>Rhabditina</taxon>
        <taxon>Rhabditomorpha</taxon>
        <taxon>Strongyloidea</taxon>
        <taxon>Trichostrongylidae</taxon>
        <taxon>Trichostrongylus</taxon>
    </lineage>
</organism>
<comment type="caution">
    <text evidence="1">The sequence shown here is derived from an EMBL/GenBank/DDBJ whole genome shotgun (WGS) entry which is preliminary data.</text>
</comment>
<dbReference type="EMBL" id="WIXE01012891">
    <property type="protein sequence ID" value="KAK5975578.1"/>
    <property type="molecule type" value="Genomic_DNA"/>
</dbReference>